<dbReference type="KEGG" id="broo:brsh051_05610"/>
<gene>
    <name evidence="1" type="ORF">brsh051_05610</name>
</gene>
<proteinExistence type="predicted"/>
<organism evidence="1 2">
    <name type="scientific">Brooklawnia propionicigenes</name>
    <dbReference type="NCBI Taxonomy" id="3041175"/>
    <lineage>
        <taxon>Bacteria</taxon>
        <taxon>Bacillati</taxon>
        <taxon>Actinomycetota</taxon>
        <taxon>Actinomycetes</taxon>
        <taxon>Propionibacteriales</taxon>
        <taxon>Propionibacteriaceae</taxon>
        <taxon>Brooklawnia</taxon>
    </lineage>
</organism>
<keyword evidence="2" id="KW-1185">Reference proteome</keyword>
<name>A0AAN0KAG9_9ACTN</name>
<evidence type="ECO:0000313" key="2">
    <source>
        <dbReference type="Proteomes" id="UP001431656"/>
    </source>
</evidence>
<accession>A0AAN0KAG9</accession>
<evidence type="ECO:0000313" key="1">
    <source>
        <dbReference type="EMBL" id="BEH01280.1"/>
    </source>
</evidence>
<reference evidence="1" key="1">
    <citation type="journal article" date="2024" name="Int. J. Syst. Evol. Microbiol.">
        <title>Brooklawnia propionicigenes sp. nov., a facultatively anaerobic, propionate-producing bacterium isolated from a methanogenic reactor treating waste from cattle farms.</title>
        <authorList>
            <person name="Akita Y."/>
            <person name="Ueki A."/>
            <person name="Tonouchi A."/>
            <person name="Sugawara Y."/>
            <person name="Honma S."/>
            <person name="Kaku N."/>
            <person name="Ueki K."/>
        </authorList>
    </citation>
    <scope>NUCLEOTIDE SEQUENCE</scope>
    <source>
        <strain evidence="1">SH051</strain>
    </source>
</reference>
<sequence>MTRQGSPVSLISCRTQARNGSAFTRQSALVQGAAVVLEVRVVLRAGAGAGGARIVMVSPEGEPDADFASS</sequence>
<dbReference type="Proteomes" id="UP001431656">
    <property type="component" value="Chromosome"/>
</dbReference>
<dbReference type="AlphaFoldDB" id="A0AAN0KAG9"/>
<dbReference type="EMBL" id="AP028056">
    <property type="protein sequence ID" value="BEH01280.1"/>
    <property type="molecule type" value="Genomic_DNA"/>
</dbReference>
<protein>
    <submittedName>
        <fullName evidence="1">Uncharacterized protein</fullName>
    </submittedName>
</protein>